<sequence length="100" mass="11316">MPEYTHFTQPDLGPAHSETSEKEYNLGGHQSCEPHKRKAWFLDAQPRHVVVQLALLTLFVVINLVLATSLYLRARQSVTHGSPKLSPMLSWESNVTYQDA</sequence>
<dbReference type="AlphaFoldDB" id="A0AAD4KGG9"/>
<dbReference type="EMBL" id="JAJTJA010000012">
    <property type="protein sequence ID" value="KAH8691331.1"/>
    <property type="molecule type" value="Genomic_DNA"/>
</dbReference>
<proteinExistence type="predicted"/>
<keyword evidence="2" id="KW-0472">Membrane</keyword>
<name>A0AAD4KGG9_9EURO</name>
<comment type="caution">
    <text evidence="3">The sequence shown here is derived from an EMBL/GenBank/DDBJ whole genome shotgun (WGS) entry which is preliminary data.</text>
</comment>
<keyword evidence="2" id="KW-0812">Transmembrane</keyword>
<dbReference type="GeneID" id="70251336"/>
<evidence type="ECO:0000256" key="2">
    <source>
        <dbReference type="SAM" id="Phobius"/>
    </source>
</evidence>
<organism evidence="3 4">
    <name type="scientific">Talaromyces proteolyticus</name>
    <dbReference type="NCBI Taxonomy" id="1131652"/>
    <lineage>
        <taxon>Eukaryota</taxon>
        <taxon>Fungi</taxon>
        <taxon>Dikarya</taxon>
        <taxon>Ascomycota</taxon>
        <taxon>Pezizomycotina</taxon>
        <taxon>Eurotiomycetes</taxon>
        <taxon>Eurotiomycetidae</taxon>
        <taxon>Eurotiales</taxon>
        <taxon>Trichocomaceae</taxon>
        <taxon>Talaromyces</taxon>
        <taxon>Talaromyces sect. Bacilispori</taxon>
    </lineage>
</organism>
<dbReference type="RefSeq" id="XP_046067423.1">
    <property type="nucleotide sequence ID" value="XM_046221049.1"/>
</dbReference>
<protein>
    <submittedName>
        <fullName evidence="3">Uncharacterized protein</fullName>
    </submittedName>
</protein>
<gene>
    <name evidence="3" type="ORF">BGW36DRAFT_431881</name>
</gene>
<evidence type="ECO:0000256" key="1">
    <source>
        <dbReference type="SAM" id="MobiDB-lite"/>
    </source>
</evidence>
<evidence type="ECO:0000313" key="3">
    <source>
        <dbReference type="EMBL" id="KAH8691331.1"/>
    </source>
</evidence>
<feature type="transmembrane region" description="Helical" evidence="2">
    <location>
        <begin position="49"/>
        <end position="72"/>
    </location>
</feature>
<reference evidence="3" key="1">
    <citation type="submission" date="2021-12" db="EMBL/GenBank/DDBJ databases">
        <title>Convergent genome expansion in fungi linked to evolution of root-endophyte symbiosis.</title>
        <authorList>
            <consortium name="DOE Joint Genome Institute"/>
            <person name="Ke Y.-H."/>
            <person name="Bonito G."/>
            <person name="Liao H.-L."/>
            <person name="Looney B."/>
            <person name="Rojas-Flechas A."/>
            <person name="Nash J."/>
            <person name="Hameed K."/>
            <person name="Schadt C."/>
            <person name="Martin F."/>
            <person name="Crous P.W."/>
            <person name="Miettinen O."/>
            <person name="Magnuson J.K."/>
            <person name="Labbe J."/>
            <person name="Jacobson D."/>
            <person name="Doktycz M.J."/>
            <person name="Veneault-Fourrey C."/>
            <person name="Kuo A."/>
            <person name="Mondo S."/>
            <person name="Calhoun S."/>
            <person name="Riley R."/>
            <person name="Ohm R."/>
            <person name="LaButti K."/>
            <person name="Andreopoulos B."/>
            <person name="Pangilinan J."/>
            <person name="Nolan M."/>
            <person name="Tritt A."/>
            <person name="Clum A."/>
            <person name="Lipzen A."/>
            <person name="Daum C."/>
            <person name="Barry K."/>
            <person name="Grigoriev I.V."/>
            <person name="Vilgalys R."/>
        </authorList>
    </citation>
    <scope>NUCLEOTIDE SEQUENCE</scope>
    <source>
        <strain evidence="3">PMI_201</strain>
    </source>
</reference>
<keyword evidence="4" id="KW-1185">Reference proteome</keyword>
<feature type="region of interest" description="Disordered" evidence="1">
    <location>
        <begin position="1"/>
        <end position="30"/>
    </location>
</feature>
<accession>A0AAD4KGG9</accession>
<dbReference type="Proteomes" id="UP001201262">
    <property type="component" value="Unassembled WGS sequence"/>
</dbReference>
<evidence type="ECO:0000313" key="4">
    <source>
        <dbReference type="Proteomes" id="UP001201262"/>
    </source>
</evidence>
<keyword evidence="2" id="KW-1133">Transmembrane helix</keyword>